<dbReference type="GO" id="GO:0005576">
    <property type="term" value="C:extracellular region"/>
    <property type="evidence" value="ECO:0007669"/>
    <property type="project" value="UniProtKB-SubCell"/>
</dbReference>
<evidence type="ECO:0000313" key="10">
    <source>
        <dbReference type="EMBL" id="TQJ04299.1"/>
    </source>
</evidence>
<feature type="domain" description="Peptidoglycan binding-like" evidence="9">
    <location>
        <begin position="318"/>
        <end position="374"/>
    </location>
</feature>
<dbReference type="PANTHER" id="PTHR42061:SF6">
    <property type="entry name" value="ENDO-CHITOSANASE"/>
    <property type="match status" value="1"/>
</dbReference>
<keyword evidence="3 8" id="KW-0732">Signal</keyword>
<dbReference type="InterPro" id="IPR009939">
    <property type="entry name" value="Chitosanase_fungal"/>
</dbReference>
<dbReference type="OrthoDB" id="3296611at2"/>
<evidence type="ECO:0000259" key="9">
    <source>
        <dbReference type="Pfam" id="PF01471"/>
    </source>
</evidence>
<dbReference type="SUPFAM" id="SSF47090">
    <property type="entry name" value="PGBD-like"/>
    <property type="match status" value="2"/>
</dbReference>
<evidence type="ECO:0000256" key="8">
    <source>
        <dbReference type="SAM" id="SignalP"/>
    </source>
</evidence>
<evidence type="ECO:0000313" key="11">
    <source>
        <dbReference type="Proteomes" id="UP000320876"/>
    </source>
</evidence>
<keyword evidence="2" id="KW-0964">Secreted</keyword>
<sequence>MRKILASLATGVLVAGAAAVATVPAASAADPPSGSELSAVVQQCDQQVSNGRYAERSGQSRTVPVCATGNAVHWRSGMTIDCDGQRTAKCNSSTDPTYWHQTAWQQPDGKYLNAEKLPYVVVPISTSTWDHYDSGITGGTVVAVVYEGRVVYGVVGDRGPRDAIGEASYALADALGINPNPRTGGVSGKVVDYIAFPGVKASPIEDNADAVRKGRQAAADLVAGREGCVGTQLDFTSYPALEAGATGDRVTAAQCLLRAAGYDIGEGDPSGTLDESTMGAVRGFQSAVGLPAEGTVDAHTWTALLSAGSTPLLREGATGEAVYRVQRAVNAATGARLAMDGIFGPNTAAGVRDYQSASGLGVDGIVGPNTWQALQSGT</sequence>
<dbReference type="EMBL" id="VFML01000001">
    <property type="protein sequence ID" value="TQJ04299.1"/>
    <property type="molecule type" value="Genomic_DNA"/>
</dbReference>
<keyword evidence="4 10" id="KW-0378">Hydrolase</keyword>
<name>A0A542DMI8_AMYCI</name>
<dbReference type="RefSeq" id="WP_141999994.1">
    <property type="nucleotide sequence ID" value="NZ_VFML01000001.1"/>
</dbReference>
<dbReference type="InterPro" id="IPR036365">
    <property type="entry name" value="PGBD-like_sf"/>
</dbReference>
<feature type="domain" description="Peptidoglycan binding-like" evidence="9">
    <location>
        <begin position="246"/>
        <end position="304"/>
    </location>
</feature>
<proteinExistence type="predicted"/>
<accession>A0A542DMI8</accession>
<evidence type="ECO:0000256" key="4">
    <source>
        <dbReference type="ARBA" id="ARBA00022801"/>
    </source>
</evidence>
<keyword evidence="5" id="KW-0119">Carbohydrate metabolism</keyword>
<keyword evidence="6" id="KW-0326">Glycosidase</keyword>
<comment type="caution">
    <text evidence="10">The sequence shown here is derived from an EMBL/GenBank/DDBJ whole genome shotgun (WGS) entry which is preliminary data.</text>
</comment>
<dbReference type="Pfam" id="PF01471">
    <property type="entry name" value="PG_binding_1"/>
    <property type="match status" value="2"/>
</dbReference>
<reference evidence="10 11" key="1">
    <citation type="submission" date="2019-06" db="EMBL/GenBank/DDBJ databases">
        <title>Sequencing the genomes of 1000 actinobacteria strains.</title>
        <authorList>
            <person name="Klenk H.-P."/>
        </authorList>
    </citation>
    <scope>NUCLEOTIDE SEQUENCE [LARGE SCALE GENOMIC DNA]</scope>
    <source>
        <strain evidence="10 11">DSM 45679</strain>
    </source>
</reference>
<evidence type="ECO:0000256" key="2">
    <source>
        <dbReference type="ARBA" id="ARBA00022525"/>
    </source>
</evidence>
<feature type="signal peptide" evidence="8">
    <location>
        <begin position="1"/>
        <end position="28"/>
    </location>
</feature>
<gene>
    <name evidence="10" type="ORF">FB471_4085</name>
</gene>
<evidence type="ECO:0000256" key="5">
    <source>
        <dbReference type="ARBA" id="ARBA00023277"/>
    </source>
</evidence>
<protein>
    <submittedName>
        <fullName evidence="10">Peptidoglycan hydrolase-like protein with peptidoglycan-binding domain</fullName>
    </submittedName>
</protein>
<evidence type="ECO:0000256" key="7">
    <source>
        <dbReference type="ARBA" id="ARBA00023326"/>
    </source>
</evidence>
<dbReference type="InterPro" id="IPR002477">
    <property type="entry name" value="Peptidoglycan-bd-like"/>
</dbReference>
<keyword evidence="11" id="KW-1185">Reference proteome</keyword>
<dbReference type="PANTHER" id="PTHR42061">
    <property type="entry name" value="ENDO-CHITOSANASE"/>
    <property type="match status" value="1"/>
</dbReference>
<keyword evidence="7" id="KW-0624">Polysaccharide degradation</keyword>
<evidence type="ECO:0000256" key="3">
    <source>
        <dbReference type="ARBA" id="ARBA00022729"/>
    </source>
</evidence>
<feature type="chain" id="PRO_5021740037" evidence="8">
    <location>
        <begin position="29"/>
        <end position="378"/>
    </location>
</feature>
<dbReference type="GO" id="GO:0016977">
    <property type="term" value="F:chitosanase activity"/>
    <property type="evidence" value="ECO:0007669"/>
    <property type="project" value="InterPro"/>
</dbReference>
<comment type="subcellular location">
    <subcellularLocation>
        <location evidence="1">Secreted</location>
    </subcellularLocation>
</comment>
<dbReference type="Gene3D" id="1.10.101.10">
    <property type="entry name" value="PGBD-like superfamily/PGBD"/>
    <property type="match status" value="2"/>
</dbReference>
<dbReference type="Proteomes" id="UP000320876">
    <property type="component" value="Unassembled WGS sequence"/>
</dbReference>
<dbReference type="AlphaFoldDB" id="A0A542DMI8"/>
<evidence type="ECO:0000256" key="1">
    <source>
        <dbReference type="ARBA" id="ARBA00004613"/>
    </source>
</evidence>
<dbReference type="GO" id="GO:0000272">
    <property type="term" value="P:polysaccharide catabolic process"/>
    <property type="evidence" value="ECO:0007669"/>
    <property type="project" value="UniProtKB-KW"/>
</dbReference>
<dbReference type="Pfam" id="PF07335">
    <property type="entry name" value="Glyco_hydro_75"/>
    <property type="match status" value="1"/>
</dbReference>
<organism evidence="10 11">
    <name type="scientific">Amycolatopsis cihanbeyliensis</name>
    <dbReference type="NCBI Taxonomy" id="1128664"/>
    <lineage>
        <taxon>Bacteria</taxon>
        <taxon>Bacillati</taxon>
        <taxon>Actinomycetota</taxon>
        <taxon>Actinomycetes</taxon>
        <taxon>Pseudonocardiales</taxon>
        <taxon>Pseudonocardiaceae</taxon>
        <taxon>Amycolatopsis</taxon>
    </lineage>
</organism>
<dbReference type="InterPro" id="IPR036366">
    <property type="entry name" value="PGBDSf"/>
</dbReference>
<evidence type="ECO:0000256" key="6">
    <source>
        <dbReference type="ARBA" id="ARBA00023295"/>
    </source>
</evidence>